<dbReference type="PANTHER" id="PTHR23279:SF3">
    <property type="entry name" value="DEFECTIVE PROBOSCIS EXTENSION RESPONSE 18"/>
    <property type="match status" value="1"/>
</dbReference>
<proteinExistence type="predicted"/>
<dbReference type="InterPro" id="IPR003599">
    <property type="entry name" value="Ig_sub"/>
</dbReference>
<dbReference type="GO" id="GO:0032589">
    <property type="term" value="C:neuron projection membrane"/>
    <property type="evidence" value="ECO:0007669"/>
    <property type="project" value="TreeGrafter"/>
</dbReference>
<dbReference type="RefSeq" id="XP_040566029.1">
    <property type="nucleotide sequence ID" value="XM_040710095.2"/>
</dbReference>
<dbReference type="GeneID" id="121115913"/>
<dbReference type="SMART" id="SM00409">
    <property type="entry name" value="IG"/>
    <property type="match status" value="2"/>
</dbReference>
<dbReference type="PROSITE" id="PS50835">
    <property type="entry name" value="IG_LIKE"/>
    <property type="match status" value="2"/>
</dbReference>
<name>A0A0K2TIW3_LEPSM</name>
<keyword evidence="1" id="KW-0812">Transmembrane</keyword>
<evidence type="ECO:0000256" key="1">
    <source>
        <dbReference type="SAM" id="Phobius"/>
    </source>
</evidence>
<dbReference type="EMBL" id="HACA01008622">
    <property type="protein sequence ID" value="CDW25983.1"/>
    <property type="molecule type" value="Transcribed_RNA"/>
</dbReference>
<dbReference type="Gene3D" id="2.60.40.10">
    <property type="entry name" value="Immunoglobulins"/>
    <property type="match status" value="2"/>
</dbReference>
<keyword evidence="1" id="KW-0472">Membrane</keyword>
<keyword evidence="1" id="KW-1133">Transmembrane helix</keyword>
<dbReference type="InterPro" id="IPR013783">
    <property type="entry name" value="Ig-like_fold"/>
</dbReference>
<dbReference type="RefSeq" id="XP_071744005.1">
    <property type="nucleotide sequence ID" value="XM_071887904.1"/>
</dbReference>
<dbReference type="Pfam" id="PF13927">
    <property type="entry name" value="Ig_3"/>
    <property type="match status" value="1"/>
</dbReference>
<dbReference type="GO" id="GO:0050808">
    <property type="term" value="P:synapse organization"/>
    <property type="evidence" value="ECO:0007669"/>
    <property type="project" value="TreeGrafter"/>
</dbReference>
<evidence type="ECO:0000259" key="2">
    <source>
        <dbReference type="PROSITE" id="PS50835"/>
    </source>
</evidence>
<dbReference type="InterPro" id="IPR036179">
    <property type="entry name" value="Ig-like_dom_sf"/>
</dbReference>
<dbReference type="InterPro" id="IPR037448">
    <property type="entry name" value="Zig-8"/>
</dbReference>
<dbReference type="PANTHER" id="PTHR23279">
    <property type="entry name" value="DEFECTIVE PROBOSCIS EXTENSION RESPONSE DPR -RELATED"/>
    <property type="match status" value="1"/>
</dbReference>
<dbReference type="CDD" id="cd00096">
    <property type="entry name" value="Ig"/>
    <property type="match status" value="1"/>
</dbReference>
<feature type="domain" description="Ig-like" evidence="2">
    <location>
        <begin position="174"/>
        <end position="274"/>
    </location>
</feature>
<accession>A0A0K2TIW3</accession>
<feature type="transmembrane region" description="Helical" evidence="1">
    <location>
        <begin position="301"/>
        <end position="320"/>
    </location>
</feature>
<organism evidence="3">
    <name type="scientific">Lepeophtheirus salmonis</name>
    <name type="common">Salmon louse</name>
    <name type="synonym">Caligus salmonis</name>
    <dbReference type="NCBI Taxonomy" id="72036"/>
    <lineage>
        <taxon>Eukaryota</taxon>
        <taxon>Metazoa</taxon>
        <taxon>Ecdysozoa</taxon>
        <taxon>Arthropoda</taxon>
        <taxon>Crustacea</taxon>
        <taxon>Multicrustacea</taxon>
        <taxon>Hexanauplia</taxon>
        <taxon>Copepoda</taxon>
        <taxon>Siphonostomatoida</taxon>
        <taxon>Caligidae</taxon>
        <taxon>Lepeophtheirus</taxon>
    </lineage>
</organism>
<feature type="transmembrane region" description="Helical" evidence="1">
    <location>
        <begin position="12"/>
        <end position="29"/>
    </location>
</feature>
<dbReference type="KEGG" id="lsm:121115913"/>
<dbReference type="InterPro" id="IPR013106">
    <property type="entry name" value="Ig_V-set"/>
</dbReference>
<dbReference type="InterPro" id="IPR007110">
    <property type="entry name" value="Ig-like_dom"/>
</dbReference>
<dbReference type="Pfam" id="PF07686">
    <property type="entry name" value="V-set"/>
    <property type="match status" value="1"/>
</dbReference>
<evidence type="ECO:0000313" key="3">
    <source>
        <dbReference type="EMBL" id="CDW25983.1"/>
    </source>
</evidence>
<dbReference type="SUPFAM" id="SSF48726">
    <property type="entry name" value="Immunoglobulin"/>
    <property type="match status" value="2"/>
</dbReference>
<protein>
    <submittedName>
        <fullName evidence="3">Putative LOC101460593 [Ceratitis capitata]</fullName>
    </submittedName>
</protein>
<sequence length="323" mass="36854">MEFLRGLNFHLSTYFQIFITILTVMIYAGDSETFLQPDLHKQQADLQHLLSDPYFADEKEGQIKTGGAGTLKLSRLVNVSAQLGCTIYLHCRVNNLGGKTVSWLKRKNEEIPHLLTFGMATYSHDSRFQIFYEKPNDWKLQIQFPRIEDEGIYECQVSKNPPLVQRTRLRVVVPEIEIVDERDQSVGEKFYQGGSTIELKCLVRKIVDQQPEYIIWHHENRMLNYDTERGGINVKTDLLKNGAISRLQIARASKRDSGNYTCRMRNALASVMVHILNGENHAAMQTGDAPQIRSSSFTNRLEISFSTLVLPLIFAALLFVNGS</sequence>
<feature type="domain" description="Ig-like" evidence="2">
    <location>
        <begin position="53"/>
        <end position="165"/>
    </location>
</feature>
<reference evidence="3" key="1">
    <citation type="submission" date="2014-05" db="EMBL/GenBank/DDBJ databases">
        <authorList>
            <person name="Chronopoulou M."/>
        </authorList>
    </citation>
    <scope>NUCLEOTIDE SEQUENCE</scope>
    <source>
        <tissue evidence="3">Whole organism</tissue>
    </source>
</reference>
<dbReference type="SMART" id="SM00408">
    <property type="entry name" value="IGc2"/>
    <property type="match status" value="2"/>
</dbReference>
<dbReference type="InterPro" id="IPR003598">
    <property type="entry name" value="Ig_sub2"/>
</dbReference>
<dbReference type="OrthoDB" id="6354602at2759"/>
<dbReference type="AlphaFoldDB" id="A0A0K2TIW3"/>